<organism evidence="4 5">
    <name type="scientific">Danionella cerebrum</name>
    <dbReference type="NCBI Taxonomy" id="2873325"/>
    <lineage>
        <taxon>Eukaryota</taxon>
        <taxon>Metazoa</taxon>
        <taxon>Chordata</taxon>
        <taxon>Craniata</taxon>
        <taxon>Vertebrata</taxon>
        <taxon>Euteleostomi</taxon>
        <taxon>Actinopterygii</taxon>
        <taxon>Neopterygii</taxon>
        <taxon>Teleostei</taxon>
        <taxon>Ostariophysi</taxon>
        <taxon>Cypriniformes</taxon>
        <taxon>Danionidae</taxon>
        <taxon>Danioninae</taxon>
        <taxon>Danionella</taxon>
    </lineage>
</organism>
<reference evidence="4 5" key="1">
    <citation type="journal article" date="2019" name="Sci. Data">
        <title>Hybrid genome assembly and annotation of Danionella translucida.</title>
        <authorList>
            <person name="Kadobianskyi M."/>
            <person name="Schulze L."/>
            <person name="Schuelke M."/>
            <person name="Judkewitz B."/>
        </authorList>
    </citation>
    <scope>NUCLEOTIDE SEQUENCE [LARGE SCALE GENOMIC DNA]</scope>
    <source>
        <strain evidence="4 5">Bolton</strain>
    </source>
</reference>
<dbReference type="Proteomes" id="UP000316079">
    <property type="component" value="Unassembled WGS sequence"/>
</dbReference>
<gene>
    <name evidence="4" type="ORF">DNTS_033747</name>
</gene>
<evidence type="ECO:0000313" key="4">
    <source>
        <dbReference type="EMBL" id="TRZ00223.1"/>
    </source>
</evidence>
<evidence type="ECO:0000313" key="5">
    <source>
        <dbReference type="Proteomes" id="UP000316079"/>
    </source>
</evidence>
<accession>A0A553RDF3</accession>
<dbReference type="InterPro" id="IPR013055">
    <property type="entry name" value="Tachy_Neuro_lke_CS"/>
</dbReference>
<feature type="signal peptide" evidence="3">
    <location>
        <begin position="1"/>
        <end position="23"/>
    </location>
</feature>
<name>A0A553RDF3_9TELE</name>
<evidence type="ECO:0000256" key="2">
    <source>
        <dbReference type="ARBA" id="ARBA00022815"/>
    </source>
</evidence>
<protein>
    <submittedName>
        <fullName evidence="4">Uncharacterized protein</fullName>
    </submittedName>
</protein>
<dbReference type="OrthoDB" id="9538060at2759"/>
<evidence type="ECO:0000256" key="3">
    <source>
        <dbReference type="SAM" id="SignalP"/>
    </source>
</evidence>
<keyword evidence="2" id="KW-0027">Amidation</keyword>
<sequence>MELWKLSPAMMLSIAALACSAEGLSVTLNRDHWASDEWQEPLQETLSSEVAGLLKRSKSHQFYGLMGKRSETQYVPTTRIQESSTVLNKPNKHTDLQSDWDQLQYY</sequence>
<comment type="similarity">
    <text evidence="1">Belongs to the tachykinin family.</text>
</comment>
<proteinExistence type="inferred from homology"/>
<dbReference type="PROSITE" id="PS51257">
    <property type="entry name" value="PROKAR_LIPOPROTEIN"/>
    <property type="match status" value="1"/>
</dbReference>
<dbReference type="EMBL" id="SRMA01024685">
    <property type="protein sequence ID" value="TRZ00223.1"/>
    <property type="molecule type" value="Genomic_DNA"/>
</dbReference>
<evidence type="ECO:0000256" key="1">
    <source>
        <dbReference type="ARBA" id="ARBA00007518"/>
    </source>
</evidence>
<comment type="caution">
    <text evidence="4">The sequence shown here is derived from an EMBL/GenBank/DDBJ whole genome shotgun (WGS) entry which is preliminary data.</text>
</comment>
<keyword evidence="5" id="KW-1185">Reference proteome</keyword>
<keyword evidence="3" id="KW-0732">Signal</keyword>
<dbReference type="PROSITE" id="PS00267">
    <property type="entry name" value="TACHYKININ"/>
    <property type="match status" value="1"/>
</dbReference>
<feature type="chain" id="PRO_5021765652" evidence="3">
    <location>
        <begin position="24"/>
        <end position="106"/>
    </location>
</feature>
<dbReference type="AlphaFoldDB" id="A0A553RDF3"/>